<protein>
    <submittedName>
        <fullName evidence="1">Uncharacterized protein</fullName>
    </submittedName>
</protein>
<name>A0AAD6N9K3_PENCN</name>
<reference evidence="1" key="2">
    <citation type="submission" date="2023-01" db="EMBL/GenBank/DDBJ databases">
        <authorList>
            <person name="Petersen C."/>
        </authorList>
    </citation>
    <scope>NUCLEOTIDE SEQUENCE</scope>
    <source>
        <strain evidence="1">IBT 15450</strain>
    </source>
</reference>
<sequence length="60" mass="6917">MPYVKQGARFPEHNIQVFAMHAQWSVAAELITCLHRYEKRTASKVCDYVVIPMLRVIKAA</sequence>
<organism evidence="1 2">
    <name type="scientific">Penicillium canescens</name>
    <dbReference type="NCBI Taxonomy" id="5083"/>
    <lineage>
        <taxon>Eukaryota</taxon>
        <taxon>Fungi</taxon>
        <taxon>Dikarya</taxon>
        <taxon>Ascomycota</taxon>
        <taxon>Pezizomycotina</taxon>
        <taxon>Eurotiomycetes</taxon>
        <taxon>Eurotiomycetidae</taxon>
        <taxon>Eurotiales</taxon>
        <taxon>Aspergillaceae</taxon>
        <taxon>Penicillium</taxon>
    </lineage>
</organism>
<evidence type="ECO:0000313" key="2">
    <source>
        <dbReference type="Proteomes" id="UP001219568"/>
    </source>
</evidence>
<keyword evidence="2" id="KW-1185">Reference proteome</keyword>
<dbReference type="AlphaFoldDB" id="A0AAD6N9K3"/>
<dbReference type="Proteomes" id="UP001219568">
    <property type="component" value="Unassembled WGS sequence"/>
</dbReference>
<evidence type="ECO:0000313" key="1">
    <source>
        <dbReference type="EMBL" id="KAJ6043989.1"/>
    </source>
</evidence>
<gene>
    <name evidence="1" type="ORF">N7460_005344</name>
</gene>
<dbReference type="EMBL" id="JAQJZL010000004">
    <property type="protein sequence ID" value="KAJ6043989.1"/>
    <property type="molecule type" value="Genomic_DNA"/>
</dbReference>
<comment type="caution">
    <text evidence="1">The sequence shown here is derived from an EMBL/GenBank/DDBJ whole genome shotgun (WGS) entry which is preliminary data.</text>
</comment>
<proteinExistence type="predicted"/>
<accession>A0AAD6N9K3</accession>
<reference evidence="1" key="1">
    <citation type="journal article" date="2023" name="IMA Fungus">
        <title>Comparative genomic study of the Penicillium genus elucidates a diverse pangenome and 15 lateral gene transfer events.</title>
        <authorList>
            <person name="Petersen C."/>
            <person name="Sorensen T."/>
            <person name="Nielsen M.R."/>
            <person name="Sondergaard T.E."/>
            <person name="Sorensen J.L."/>
            <person name="Fitzpatrick D.A."/>
            <person name="Frisvad J.C."/>
            <person name="Nielsen K.L."/>
        </authorList>
    </citation>
    <scope>NUCLEOTIDE SEQUENCE</scope>
    <source>
        <strain evidence="1">IBT 15450</strain>
    </source>
</reference>